<gene>
    <name evidence="2" type="ORF">OL233_08840</name>
</gene>
<keyword evidence="1" id="KW-1133">Transmembrane helix</keyword>
<dbReference type="Proteomes" id="UP001147148">
    <property type="component" value="Unassembled WGS sequence"/>
</dbReference>
<evidence type="ECO:0000313" key="2">
    <source>
        <dbReference type="EMBL" id="MDF0480386.1"/>
    </source>
</evidence>
<keyword evidence="1" id="KW-0472">Membrane</keyword>
<keyword evidence="1" id="KW-0812">Transmembrane</keyword>
<sequence>MLAIRRMGFIFTLLVIGILLGTLGIKTALIIISLPFLLWYMVWDEKSYYSSKIEAEREYEAYQDYIHYQEEQPYTYHQH</sequence>
<organism evidence="2 3">
    <name type="scientific">Vagococcus proximus</name>
    <dbReference type="NCBI Taxonomy" id="2991417"/>
    <lineage>
        <taxon>Bacteria</taxon>
        <taxon>Bacillati</taxon>
        <taxon>Bacillota</taxon>
        <taxon>Bacilli</taxon>
        <taxon>Lactobacillales</taxon>
        <taxon>Enterococcaceae</taxon>
        <taxon>Vagococcus</taxon>
    </lineage>
</organism>
<feature type="transmembrane region" description="Helical" evidence="1">
    <location>
        <begin position="9"/>
        <end position="42"/>
    </location>
</feature>
<keyword evidence="3" id="KW-1185">Reference proteome</keyword>
<evidence type="ECO:0000313" key="3">
    <source>
        <dbReference type="Proteomes" id="UP001147148"/>
    </source>
</evidence>
<accession>A0ABT5X3E1</accession>
<comment type="caution">
    <text evidence="2">The sequence shown here is derived from an EMBL/GenBank/DDBJ whole genome shotgun (WGS) entry which is preliminary data.</text>
</comment>
<proteinExistence type="predicted"/>
<evidence type="ECO:0000256" key="1">
    <source>
        <dbReference type="SAM" id="Phobius"/>
    </source>
</evidence>
<dbReference type="EMBL" id="JAPDSH010000006">
    <property type="protein sequence ID" value="MDF0480386.1"/>
    <property type="molecule type" value="Genomic_DNA"/>
</dbReference>
<protein>
    <submittedName>
        <fullName evidence="2">Uncharacterized protein</fullName>
    </submittedName>
</protein>
<name>A0ABT5X3E1_9ENTE</name>
<dbReference type="RefSeq" id="WP_275471951.1">
    <property type="nucleotide sequence ID" value="NZ_JAPDSH010000006.1"/>
</dbReference>
<reference evidence="2" key="1">
    <citation type="submission" date="2022-10" db="EMBL/GenBank/DDBJ databases">
        <title>Vagococcus sp. isolated from poultry meat.</title>
        <authorList>
            <person name="Johansson P."/>
            <person name="Bjorkroth J."/>
        </authorList>
    </citation>
    <scope>NUCLEOTIDE SEQUENCE</scope>
    <source>
        <strain evidence="2">PNs007</strain>
    </source>
</reference>